<dbReference type="InterPro" id="IPR010809">
    <property type="entry name" value="FliD_C"/>
</dbReference>
<keyword evidence="8" id="KW-0966">Cell projection</keyword>
<keyword evidence="5" id="KW-0964">Secreted</keyword>
<evidence type="ECO:0000259" key="6">
    <source>
        <dbReference type="Pfam" id="PF02465"/>
    </source>
</evidence>
<sequence>MGISLDGLVSGLGTAAMIDALMDVEAIPRTLLQNKIDDRGLVIKNLQSLNTSLQDLVTQAQKAGKTDALAAFTATSSSDAVKVTATSSASPVATSVVVDRVATAQTVVTAPRTSWPTDPPVLTVVDADGVATEIRPSSTSMTEVARAINAAGAGVTASAVAAGVDSEGKALYRLQLTATETGSAGAFQVHADGVDLATEPGAATITTASDAQVRLWAGTAAEQTITSSSNTFTNLLPGVDLTVVKASADPVAVTVAADPDASAKTAGDFVKTLAALLSKIDAGSKATVAKPGENTTLGVYTGDSTVRSARRGIADAVQFPVDGVSPSTIGISIDRYGVLTFDATKFKAALADDPASVQAVFGGIAKRVETVADTYSDKYDGLLTARITGQEREVTMLEKTVDRWDVRLDMRRASLERTYARMETMLSQMNSQAAYLTSQLASLAPSTQEK</sequence>
<dbReference type="RefSeq" id="WP_208504413.1">
    <property type="nucleotide sequence ID" value="NZ_JAGFOA010000006.1"/>
</dbReference>
<feature type="domain" description="Flagellar hook-associated protein 2 C-terminal" evidence="7">
    <location>
        <begin position="223"/>
        <end position="431"/>
    </location>
</feature>
<evidence type="ECO:0000256" key="5">
    <source>
        <dbReference type="RuleBase" id="RU362066"/>
    </source>
</evidence>
<dbReference type="PANTHER" id="PTHR30288:SF0">
    <property type="entry name" value="FLAGELLAR HOOK-ASSOCIATED PROTEIN 2"/>
    <property type="match status" value="1"/>
</dbReference>
<protein>
    <recommendedName>
        <fullName evidence="5">Flagellar hook-associated protein 2</fullName>
        <shortName evidence="5">HAP2</shortName>
    </recommendedName>
    <alternativeName>
        <fullName evidence="5">Flagellar cap protein</fullName>
    </alternativeName>
</protein>
<dbReference type="AlphaFoldDB" id="A0A939QS76"/>
<keyword evidence="8" id="KW-0282">Flagellum</keyword>
<proteinExistence type="inferred from homology"/>
<dbReference type="InterPro" id="IPR040026">
    <property type="entry name" value="FliD"/>
</dbReference>
<dbReference type="PANTHER" id="PTHR30288">
    <property type="entry name" value="FLAGELLAR CAP/ASSEMBLY PROTEIN FLID"/>
    <property type="match status" value="1"/>
</dbReference>
<keyword evidence="4 5" id="KW-0975">Bacterial flagellum</keyword>
<dbReference type="GO" id="GO:0071973">
    <property type="term" value="P:bacterial-type flagellum-dependent cell motility"/>
    <property type="evidence" value="ECO:0007669"/>
    <property type="project" value="TreeGrafter"/>
</dbReference>
<dbReference type="GO" id="GO:0009424">
    <property type="term" value="C:bacterial-type flagellum hook"/>
    <property type="evidence" value="ECO:0007669"/>
    <property type="project" value="UniProtKB-UniRule"/>
</dbReference>
<evidence type="ECO:0000256" key="2">
    <source>
        <dbReference type="ARBA" id="ARBA00011255"/>
    </source>
</evidence>
<comment type="function">
    <text evidence="5">Required for morphogenesis and for the elongation of the flagellar filament by facilitating polymerization of the flagellin monomers at the tip of growing filament. Forms a capping structure, which prevents flagellin subunits (transported through the central channel of the flagellum) from leaking out without polymerization at the distal end.</text>
</comment>
<gene>
    <name evidence="8" type="primary">fliD</name>
    <name evidence="8" type="ORF">J5V96_14020</name>
</gene>
<organism evidence="8 9">
    <name type="scientific">Microbacterium stercoris</name>
    <dbReference type="NCBI Taxonomy" id="2820289"/>
    <lineage>
        <taxon>Bacteria</taxon>
        <taxon>Bacillati</taxon>
        <taxon>Actinomycetota</taxon>
        <taxon>Actinomycetes</taxon>
        <taxon>Micrococcales</taxon>
        <taxon>Microbacteriaceae</taxon>
        <taxon>Microbacterium</taxon>
    </lineage>
</organism>
<dbReference type="GO" id="GO:0007155">
    <property type="term" value="P:cell adhesion"/>
    <property type="evidence" value="ECO:0007669"/>
    <property type="project" value="InterPro"/>
</dbReference>
<comment type="subcellular location">
    <subcellularLocation>
        <location evidence="5">Secreted</location>
    </subcellularLocation>
    <subcellularLocation>
        <location evidence="5">Bacterial flagellum</location>
    </subcellularLocation>
</comment>
<dbReference type="Proteomes" id="UP000680132">
    <property type="component" value="Unassembled WGS sequence"/>
</dbReference>
<evidence type="ECO:0000256" key="4">
    <source>
        <dbReference type="ARBA" id="ARBA00023143"/>
    </source>
</evidence>
<evidence type="ECO:0000256" key="1">
    <source>
        <dbReference type="ARBA" id="ARBA00009764"/>
    </source>
</evidence>
<dbReference type="InterPro" id="IPR003481">
    <property type="entry name" value="FliD_N"/>
</dbReference>
<accession>A0A939QS76</accession>
<reference evidence="8" key="1">
    <citation type="submission" date="2021-03" db="EMBL/GenBank/DDBJ databases">
        <title>Microbacterium sp. nov., a novel actinobacterium isolated from cow dung.</title>
        <authorList>
            <person name="Zhang L."/>
        </authorList>
    </citation>
    <scope>NUCLEOTIDE SEQUENCE</scope>
    <source>
        <strain evidence="8">NEAU-LLB</strain>
    </source>
</reference>
<keyword evidence="3" id="KW-0175">Coiled coil</keyword>
<keyword evidence="9" id="KW-1185">Reference proteome</keyword>
<dbReference type="Pfam" id="PF07195">
    <property type="entry name" value="FliD_C"/>
    <property type="match status" value="1"/>
</dbReference>
<evidence type="ECO:0000256" key="3">
    <source>
        <dbReference type="ARBA" id="ARBA00023054"/>
    </source>
</evidence>
<dbReference type="GO" id="GO:0009421">
    <property type="term" value="C:bacterial-type flagellum filament cap"/>
    <property type="evidence" value="ECO:0007669"/>
    <property type="project" value="InterPro"/>
</dbReference>
<comment type="subunit">
    <text evidence="2 5">Homopentamer.</text>
</comment>
<keyword evidence="8" id="KW-0969">Cilium</keyword>
<name>A0A939QS76_9MICO</name>
<comment type="similarity">
    <text evidence="1 5">Belongs to the FliD family.</text>
</comment>
<dbReference type="EMBL" id="JAGFOA010000006">
    <property type="protein sequence ID" value="MBO3664611.1"/>
    <property type="molecule type" value="Genomic_DNA"/>
</dbReference>
<evidence type="ECO:0000259" key="7">
    <source>
        <dbReference type="Pfam" id="PF07195"/>
    </source>
</evidence>
<evidence type="ECO:0000313" key="9">
    <source>
        <dbReference type="Proteomes" id="UP000680132"/>
    </source>
</evidence>
<dbReference type="GO" id="GO:0005576">
    <property type="term" value="C:extracellular region"/>
    <property type="evidence" value="ECO:0007669"/>
    <property type="project" value="UniProtKB-SubCell"/>
</dbReference>
<dbReference type="Pfam" id="PF02465">
    <property type="entry name" value="FliD_N"/>
    <property type="match status" value="1"/>
</dbReference>
<comment type="caution">
    <text evidence="8">The sequence shown here is derived from an EMBL/GenBank/DDBJ whole genome shotgun (WGS) entry which is preliminary data.</text>
</comment>
<feature type="domain" description="Flagellar hook-associated protein 2 N-terminal" evidence="6">
    <location>
        <begin position="10"/>
        <end position="105"/>
    </location>
</feature>
<evidence type="ECO:0000313" key="8">
    <source>
        <dbReference type="EMBL" id="MBO3664611.1"/>
    </source>
</evidence>